<proteinExistence type="predicted"/>
<dbReference type="EMBL" id="JACCBK010000001">
    <property type="protein sequence ID" value="NYD87010.1"/>
    <property type="molecule type" value="Genomic_DNA"/>
</dbReference>
<keyword evidence="1" id="KW-1133">Transmembrane helix</keyword>
<dbReference type="InterPro" id="IPR019251">
    <property type="entry name" value="DUF2231_TM"/>
</dbReference>
<dbReference type="EMBL" id="BONN01000003">
    <property type="protein sequence ID" value="GIG32204.1"/>
    <property type="molecule type" value="Genomic_DNA"/>
</dbReference>
<dbReference type="Proteomes" id="UP000577956">
    <property type="component" value="Unassembled WGS sequence"/>
</dbReference>
<protein>
    <submittedName>
        <fullName evidence="4">Putative membrane protein</fullName>
    </submittedName>
</protein>
<sequence length="198" mass="20037">MTAHAHVDEPGRRGPLPLRAARALEQAEVLDPLVQRAREALAPVLRVRAVRAVLHGEPLGHAAHPLLTDVPMGLWAAATVLDVAGPPGSDAAADRLLGLGVLAAAPTAAAGWADWAVSGRRARRVGVVHAAANGAAAGLYAASWLARRAGRRRLGVAVSLAAGGLLGVGGYLGGHLAFAQQTPPPEAAAPGDGDAVRR</sequence>
<accession>A0A7Y9FGP7</accession>
<dbReference type="Pfam" id="PF09990">
    <property type="entry name" value="DUF2231"/>
    <property type="match status" value="1"/>
</dbReference>
<evidence type="ECO:0000256" key="1">
    <source>
        <dbReference type="SAM" id="Phobius"/>
    </source>
</evidence>
<feature type="domain" description="DUF2231" evidence="2">
    <location>
        <begin position="60"/>
        <end position="179"/>
    </location>
</feature>
<keyword evidence="1" id="KW-0472">Membrane</keyword>
<reference evidence="3 6" key="2">
    <citation type="submission" date="2021-01" db="EMBL/GenBank/DDBJ databases">
        <title>Whole genome shotgun sequence of Cellulomonas oligotrophica NBRC 109435.</title>
        <authorList>
            <person name="Komaki H."/>
            <person name="Tamura T."/>
        </authorList>
    </citation>
    <scope>NUCLEOTIDE SEQUENCE [LARGE SCALE GENOMIC DNA]</scope>
    <source>
        <strain evidence="3 6">NBRC 109435</strain>
    </source>
</reference>
<evidence type="ECO:0000313" key="6">
    <source>
        <dbReference type="Proteomes" id="UP000618382"/>
    </source>
</evidence>
<evidence type="ECO:0000259" key="2">
    <source>
        <dbReference type="Pfam" id="PF09990"/>
    </source>
</evidence>
<dbReference type="Proteomes" id="UP000618382">
    <property type="component" value="Unassembled WGS sequence"/>
</dbReference>
<organism evidence="4 5">
    <name type="scientific">Cellulomonas oligotrophica</name>
    <dbReference type="NCBI Taxonomy" id="931536"/>
    <lineage>
        <taxon>Bacteria</taxon>
        <taxon>Bacillati</taxon>
        <taxon>Actinomycetota</taxon>
        <taxon>Actinomycetes</taxon>
        <taxon>Micrococcales</taxon>
        <taxon>Cellulomonadaceae</taxon>
        <taxon>Cellulomonas</taxon>
    </lineage>
</organism>
<feature type="transmembrane region" description="Helical" evidence="1">
    <location>
        <begin position="154"/>
        <end position="174"/>
    </location>
</feature>
<keyword evidence="1" id="KW-0812">Transmembrane</keyword>
<gene>
    <name evidence="4" type="ORF">BKA21_002559</name>
    <name evidence="3" type="ORF">Col01nite_13630</name>
</gene>
<dbReference type="RefSeq" id="WP_140459487.1">
    <property type="nucleotide sequence ID" value="NZ_BAABFI010000008.1"/>
</dbReference>
<evidence type="ECO:0000313" key="4">
    <source>
        <dbReference type="EMBL" id="NYD87010.1"/>
    </source>
</evidence>
<keyword evidence="6" id="KW-1185">Reference proteome</keyword>
<evidence type="ECO:0000313" key="3">
    <source>
        <dbReference type="EMBL" id="GIG32204.1"/>
    </source>
</evidence>
<reference evidence="4 5" key="1">
    <citation type="submission" date="2020-07" db="EMBL/GenBank/DDBJ databases">
        <title>Sequencing the genomes of 1000 actinobacteria strains.</title>
        <authorList>
            <person name="Klenk H.-P."/>
        </authorList>
    </citation>
    <scope>NUCLEOTIDE SEQUENCE [LARGE SCALE GENOMIC DNA]</scope>
    <source>
        <strain evidence="4 5">DSM 24482</strain>
    </source>
</reference>
<name>A0A7Y9FGP7_9CELL</name>
<evidence type="ECO:0000313" key="5">
    <source>
        <dbReference type="Proteomes" id="UP000577956"/>
    </source>
</evidence>
<dbReference type="AlphaFoldDB" id="A0A7Y9FGP7"/>
<comment type="caution">
    <text evidence="4">The sequence shown here is derived from an EMBL/GenBank/DDBJ whole genome shotgun (WGS) entry which is preliminary data.</text>
</comment>